<feature type="transmembrane region" description="Helical" evidence="1">
    <location>
        <begin position="293"/>
        <end position="309"/>
    </location>
</feature>
<name>A0ABV6Z2T2_UNCC1</name>
<feature type="transmembrane region" description="Helical" evidence="1">
    <location>
        <begin position="352"/>
        <end position="372"/>
    </location>
</feature>
<keyword evidence="1" id="KW-1133">Transmembrane helix</keyword>
<sequence length="509" mass="58638">MPYVPVFFGILSIITLYYIGVLINSHQVGLWAGLLLALNGLEIFFARYSTSEIVGQCFFLCGLLFFLISAGRGPKFAGVLAALAWSLAILTRFDAVIFIVCGLFLLWLGKPFFSGYTFSTTFLKSLVIFFPIVFLYLHIFCNYQGIYLPYFQRSDHLRPLVGLYERFPDLAQYSIIMVFWILGIMFVVRLLAPQYQSASLRDFSPALSDSGLGHKLRQFKERSRRLPGILLRLAAVLVSLYVLYDYYVHQRCDLLLTGRWLGWYFGKGVVVLFILALYRLFIHDLMLNREEKILPLFAFLIPVGLIYLYKPHVEPFQIWAMRRFVSVFLPLVLVLALAALKNEIERIFAAGRARSLSFGIVVLFVALNFISYSRFIIGQPLERDVLPQLQQSVAKIPHRSIVLFERQMAGLHLHTSLKFTTGMDTLILQQDFSRLNAIHLFIRTMLSNGRPVIVVMRQSPDRIVPSGYKLTRVTQFSLTISKLERSILRRPTRVHTYDYPFALYRLIMK</sequence>
<feature type="transmembrane region" description="Helical" evidence="1">
    <location>
        <begin position="170"/>
        <end position="192"/>
    </location>
</feature>
<feature type="transmembrane region" description="Helical" evidence="1">
    <location>
        <begin position="260"/>
        <end position="281"/>
    </location>
</feature>
<gene>
    <name evidence="2" type="ORF">ACFL27_21385</name>
</gene>
<feature type="transmembrane region" description="Helical" evidence="1">
    <location>
        <begin position="83"/>
        <end position="108"/>
    </location>
</feature>
<feature type="transmembrane region" description="Helical" evidence="1">
    <location>
        <begin position="128"/>
        <end position="150"/>
    </location>
</feature>
<keyword evidence="3" id="KW-1185">Reference proteome</keyword>
<feature type="transmembrane region" description="Helical" evidence="1">
    <location>
        <begin position="229"/>
        <end position="248"/>
    </location>
</feature>
<evidence type="ECO:0000313" key="2">
    <source>
        <dbReference type="EMBL" id="MFC1852758.1"/>
    </source>
</evidence>
<evidence type="ECO:0000313" key="3">
    <source>
        <dbReference type="Proteomes" id="UP001594351"/>
    </source>
</evidence>
<accession>A0ABV6Z2T2</accession>
<evidence type="ECO:0008006" key="4">
    <source>
        <dbReference type="Google" id="ProtNLM"/>
    </source>
</evidence>
<reference evidence="2 3" key="1">
    <citation type="submission" date="2024-09" db="EMBL/GenBank/DDBJ databases">
        <title>Laminarin stimulates single cell rates of sulfate reduction while oxygen inhibits transcriptomic activity in coastal marine sediment.</title>
        <authorList>
            <person name="Lindsay M."/>
            <person name="Orcutt B."/>
            <person name="Emerson D."/>
            <person name="Stepanauskas R."/>
            <person name="D'Angelo T."/>
        </authorList>
    </citation>
    <scope>NUCLEOTIDE SEQUENCE [LARGE SCALE GENOMIC DNA]</scope>
    <source>
        <strain evidence="2">SAG AM-311-K15</strain>
    </source>
</reference>
<evidence type="ECO:0000256" key="1">
    <source>
        <dbReference type="SAM" id="Phobius"/>
    </source>
</evidence>
<keyword evidence="1" id="KW-0472">Membrane</keyword>
<organism evidence="2 3">
    <name type="scientific">candidate division CSSED10-310 bacterium</name>
    <dbReference type="NCBI Taxonomy" id="2855610"/>
    <lineage>
        <taxon>Bacteria</taxon>
        <taxon>Bacteria division CSSED10-310</taxon>
    </lineage>
</organism>
<keyword evidence="1" id="KW-0812">Transmembrane</keyword>
<comment type="caution">
    <text evidence="2">The sequence shown here is derived from an EMBL/GenBank/DDBJ whole genome shotgun (WGS) entry which is preliminary data.</text>
</comment>
<dbReference type="Proteomes" id="UP001594351">
    <property type="component" value="Unassembled WGS sequence"/>
</dbReference>
<feature type="transmembrane region" description="Helical" evidence="1">
    <location>
        <begin position="53"/>
        <end position="71"/>
    </location>
</feature>
<feature type="transmembrane region" description="Helical" evidence="1">
    <location>
        <begin position="29"/>
        <end position="46"/>
    </location>
</feature>
<protein>
    <recommendedName>
        <fullName evidence="4">Glycosyltransferase RgtA/B/C/D-like domain-containing protein</fullName>
    </recommendedName>
</protein>
<feature type="transmembrane region" description="Helical" evidence="1">
    <location>
        <begin position="7"/>
        <end position="23"/>
    </location>
</feature>
<feature type="transmembrane region" description="Helical" evidence="1">
    <location>
        <begin position="321"/>
        <end position="340"/>
    </location>
</feature>
<dbReference type="EMBL" id="JBHPBY010000362">
    <property type="protein sequence ID" value="MFC1852758.1"/>
    <property type="molecule type" value="Genomic_DNA"/>
</dbReference>
<proteinExistence type="predicted"/>